<accession>A0A6J6TFE3</accession>
<dbReference type="SUPFAM" id="SSF50447">
    <property type="entry name" value="Translation proteins"/>
    <property type="match status" value="1"/>
</dbReference>
<dbReference type="InterPro" id="IPR006298">
    <property type="entry name" value="BipA"/>
</dbReference>
<dbReference type="Gene3D" id="3.30.70.870">
    <property type="entry name" value="Elongation Factor G (Translational Gtpase), domain 3"/>
    <property type="match status" value="1"/>
</dbReference>
<dbReference type="SUPFAM" id="SSF54980">
    <property type="entry name" value="EF-G C-terminal domain-like"/>
    <property type="match status" value="2"/>
</dbReference>
<dbReference type="CDD" id="cd03710">
    <property type="entry name" value="BipA_TypA_C"/>
    <property type="match status" value="1"/>
</dbReference>
<dbReference type="FunFam" id="3.40.50.300:FF:000463">
    <property type="entry name" value="GTP-binding protein TypA"/>
    <property type="match status" value="1"/>
</dbReference>
<reference evidence="2" key="1">
    <citation type="submission" date="2020-05" db="EMBL/GenBank/DDBJ databases">
        <authorList>
            <person name="Chiriac C."/>
            <person name="Salcher M."/>
            <person name="Ghai R."/>
            <person name="Kavagutti S V."/>
        </authorList>
    </citation>
    <scope>NUCLEOTIDE SEQUENCE</scope>
</reference>
<dbReference type="PANTHER" id="PTHR42908">
    <property type="entry name" value="TRANSLATION ELONGATION FACTOR-RELATED"/>
    <property type="match status" value="1"/>
</dbReference>
<dbReference type="Pfam" id="PF00679">
    <property type="entry name" value="EFG_C"/>
    <property type="match status" value="1"/>
</dbReference>
<dbReference type="NCBIfam" id="TIGR00231">
    <property type="entry name" value="small_GTP"/>
    <property type="match status" value="1"/>
</dbReference>
<evidence type="ECO:0000259" key="1">
    <source>
        <dbReference type="PROSITE" id="PS51722"/>
    </source>
</evidence>
<dbReference type="PANTHER" id="PTHR42908:SF8">
    <property type="entry name" value="TR-TYPE G DOMAIN-CONTAINING PROTEIN"/>
    <property type="match status" value="1"/>
</dbReference>
<dbReference type="FunFam" id="3.30.70.240:FF:000002">
    <property type="entry name" value="GTP-binding protein TypA"/>
    <property type="match status" value="1"/>
</dbReference>
<dbReference type="CDD" id="cd16263">
    <property type="entry name" value="BipA_III"/>
    <property type="match status" value="1"/>
</dbReference>
<dbReference type="InterPro" id="IPR035651">
    <property type="entry name" value="BipA_V"/>
</dbReference>
<feature type="domain" description="Tr-type G" evidence="1">
    <location>
        <begin position="20"/>
        <end position="223"/>
    </location>
</feature>
<dbReference type="GO" id="GO:0005829">
    <property type="term" value="C:cytosol"/>
    <property type="evidence" value="ECO:0007669"/>
    <property type="project" value="TreeGrafter"/>
</dbReference>
<dbReference type="CDD" id="cd03691">
    <property type="entry name" value="BipA_TypA_II"/>
    <property type="match status" value="1"/>
</dbReference>
<dbReference type="Gene3D" id="2.40.30.10">
    <property type="entry name" value="Translation factors"/>
    <property type="match status" value="1"/>
</dbReference>
<dbReference type="AlphaFoldDB" id="A0A6J6TFE3"/>
<dbReference type="InterPro" id="IPR035647">
    <property type="entry name" value="EFG_III/V"/>
</dbReference>
<dbReference type="InterPro" id="IPR047043">
    <property type="entry name" value="BipA_III"/>
</dbReference>
<dbReference type="HAMAP" id="MF_00849">
    <property type="entry name" value="BipA"/>
    <property type="match status" value="1"/>
</dbReference>
<dbReference type="GO" id="GO:1990904">
    <property type="term" value="C:ribonucleoprotein complex"/>
    <property type="evidence" value="ECO:0007669"/>
    <property type="project" value="TreeGrafter"/>
</dbReference>
<dbReference type="GO" id="GO:0003924">
    <property type="term" value="F:GTPase activity"/>
    <property type="evidence" value="ECO:0007669"/>
    <property type="project" value="InterPro"/>
</dbReference>
<dbReference type="PROSITE" id="PS00301">
    <property type="entry name" value="G_TR_1"/>
    <property type="match status" value="1"/>
</dbReference>
<dbReference type="Gene3D" id="2.40.50.250">
    <property type="entry name" value="bipa protein"/>
    <property type="match status" value="1"/>
</dbReference>
<dbReference type="InterPro" id="IPR047042">
    <property type="entry name" value="BipA_II"/>
</dbReference>
<dbReference type="GO" id="GO:0005525">
    <property type="term" value="F:GTP binding"/>
    <property type="evidence" value="ECO:0007669"/>
    <property type="project" value="InterPro"/>
</dbReference>
<dbReference type="InterPro" id="IPR042116">
    <property type="entry name" value="TypA/BipA_C"/>
</dbReference>
<dbReference type="FunFam" id="2.40.50.250:FF:000001">
    <property type="entry name" value="GTP-binding protein TypA"/>
    <property type="match status" value="1"/>
</dbReference>
<sequence length="636" mass="70868">MTKIRYEKSPYITGELKKRDELRNVAIIAHVDHGKTTLVDAMLTQSGAFSEHQKEGENRDRVMDSMDLEREKGITILAKNTSIRRGVQTVNIIDTPGHADFGGEVERGLEMVDGVILLVDASEGPLPQTRFVLRKALEKNLPVILVINKVDRPDSRIPEVVDEAYGLFMDLDANDDQIEFPVVYASAKAGRASMNRPENGVMPDRENLDALFEVIFNTIPAPVYHEGAPLQAHVTNLDSSPYLGRLALCRIREGIIKKGENVMWMKTDGTSERVKIAELLITNGLERVPALEAGPGDIVAIAGIETITLGETLADLEKPHALPLIIVDEPSISMTIGINTSPIAGQEGKLLTARQVKNRLDAELIGNVSLRVLNTERPDTWEVQGRGELQLAVLVEIMRREGFELTVGKPQVVVKMVDGKLQEPMERLSIDIPEDYLGVVTQLMALRKGRMEQMVNHGTGWIRMDYKVPSRGLIGFRTEFLTETRGTGLLHHVFDGYENWNGEIRTRLSGSLVADRRGTVTAYAVDGVQERGVIFLEVGTEVYEGMIVGENSRTEDMDVNIVREKKLTNMRSSGADDANRIIPPRLLNLEQALEFCREDECVEVTPKHVRVRKTILDQNERARNVGRAKKVNQNAE</sequence>
<dbReference type="InterPro" id="IPR005225">
    <property type="entry name" value="Small_GTP-bd"/>
</dbReference>
<dbReference type="InterPro" id="IPR048876">
    <property type="entry name" value="BipA_C"/>
</dbReference>
<gene>
    <name evidence="2" type="ORF">UFOPK2844_00132</name>
</gene>
<dbReference type="PROSITE" id="PS51722">
    <property type="entry name" value="G_TR_2"/>
    <property type="match status" value="1"/>
</dbReference>
<organism evidence="2">
    <name type="scientific">freshwater metagenome</name>
    <dbReference type="NCBI Taxonomy" id="449393"/>
    <lineage>
        <taxon>unclassified sequences</taxon>
        <taxon>metagenomes</taxon>
        <taxon>ecological metagenomes</taxon>
    </lineage>
</organism>
<dbReference type="SUPFAM" id="SSF52540">
    <property type="entry name" value="P-loop containing nucleoside triphosphate hydrolases"/>
    <property type="match status" value="1"/>
</dbReference>
<dbReference type="EMBL" id="CAEZZG010000002">
    <property type="protein sequence ID" value="CAB4746182.1"/>
    <property type="molecule type" value="Genomic_DNA"/>
</dbReference>
<dbReference type="Pfam" id="PF00009">
    <property type="entry name" value="GTP_EFTU"/>
    <property type="match status" value="1"/>
</dbReference>
<dbReference type="Pfam" id="PF03144">
    <property type="entry name" value="GTP_EFTU_D2"/>
    <property type="match status" value="1"/>
</dbReference>
<dbReference type="Pfam" id="PF21018">
    <property type="entry name" value="BipA_C"/>
    <property type="match status" value="1"/>
</dbReference>
<dbReference type="InterPro" id="IPR027417">
    <property type="entry name" value="P-loop_NTPase"/>
</dbReference>
<dbReference type="Gene3D" id="3.30.70.240">
    <property type="match status" value="1"/>
</dbReference>
<name>A0A6J6TFE3_9ZZZZ</name>
<dbReference type="InterPro" id="IPR031157">
    <property type="entry name" value="G_TR_CS"/>
</dbReference>
<proteinExistence type="inferred from homology"/>
<dbReference type="Gene3D" id="3.40.50.300">
    <property type="entry name" value="P-loop containing nucleotide triphosphate hydrolases"/>
    <property type="match status" value="1"/>
</dbReference>
<dbReference type="InterPro" id="IPR009000">
    <property type="entry name" value="Transl_B-barrel_sf"/>
</dbReference>
<dbReference type="InterPro" id="IPR004161">
    <property type="entry name" value="EFTu-like_2"/>
</dbReference>
<evidence type="ECO:0000313" key="2">
    <source>
        <dbReference type="EMBL" id="CAB4746182.1"/>
    </source>
</evidence>
<dbReference type="PRINTS" id="PR00315">
    <property type="entry name" value="ELONGATNFCT"/>
</dbReference>
<dbReference type="InterPro" id="IPR047041">
    <property type="entry name" value="BipA_GTP-bd_dom"/>
</dbReference>
<dbReference type="InterPro" id="IPR000640">
    <property type="entry name" value="EFG_V-like"/>
</dbReference>
<dbReference type="CDD" id="cd01891">
    <property type="entry name" value="TypA_BipA"/>
    <property type="match status" value="1"/>
</dbReference>
<dbReference type="FunFam" id="3.30.70.870:FF:000003">
    <property type="entry name" value="GTP-binding protein TypA"/>
    <property type="match status" value="1"/>
</dbReference>
<protein>
    <submittedName>
        <fullName evidence="2">Unannotated protein</fullName>
    </submittedName>
</protein>
<dbReference type="NCBIfam" id="TIGR01394">
    <property type="entry name" value="TypA_BipA"/>
    <property type="match status" value="1"/>
</dbReference>
<dbReference type="InterPro" id="IPR000795">
    <property type="entry name" value="T_Tr_GTP-bd_dom"/>
</dbReference>
<dbReference type="SMART" id="SM00838">
    <property type="entry name" value="EFG_C"/>
    <property type="match status" value="1"/>
</dbReference>